<sequence length="387" mass="40453">MFDAPRYGTGSLSDVLPSVLACLGVPGEQDRLGLDLTATRVCVLLVDGLGAELLAGHAEVAPFLSSLVAKPLTTGFPSTTATSLSSLGIGAPPGEHGIVGYLMNVPGYDRLVNALRWQLQGQGGHSAERDRVHDLLTDLVPEQFQPRPTTFERAAAAGVRVGQVAPMYQAASGLTRAALRGNEFRPSFSFGDLVDGVITALRAGERSLVYAYHGELDTTGHVRGTASDAWLLELSHVDRLAAAIAERLPAGAALLVTADHGMVDITAPVDFDTRPELRAGVRTLGGEARARHVYTEQGATADVAAAWRTTLGDDFAVLGRDEVIARGWFGPLVTPAAAARIGDLVVAARGRGGVIRSAAEPLEAAMVGHHGSLTTAEVEIPLRIATG</sequence>
<evidence type="ECO:0000313" key="2">
    <source>
        <dbReference type="Proteomes" id="UP000707731"/>
    </source>
</evidence>
<dbReference type="PANTHER" id="PTHR10151:SF120">
    <property type="entry name" value="BIS(5'-ADENOSYL)-TRIPHOSPHATASE"/>
    <property type="match status" value="1"/>
</dbReference>
<gene>
    <name evidence="1" type="ORF">IU449_03045</name>
</gene>
<protein>
    <submittedName>
        <fullName evidence="1">Alkaline phosphatase family protein</fullName>
    </submittedName>
</protein>
<reference evidence="1 2" key="1">
    <citation type="submission" date="2020-10" db="EMBL/GenBank/DDBJ databases">
        <title>Identification of Nocardia species via Next-generation sequencing and recognition of intraspecies genetic diversity.</title>
        <authorList>
            <person name="Li P."/>
            <person name="Li P."/>
            <person name="Lu B."/>
        </authorList>
    </citation>
    <scope>NUCLEOTIDE SEQUENCE [LARGE SCALE GENOMIC DNA]</scope>
    <source>
        <strain evidence="1 2">BJ06-0143</strain>
    </source>
</reference>
<proteinExistence type="predicted"/>
<name>A0ABS0D9I6_9NOCA</name>
<organism evidence="1 2">
    <name type="scientific">Nocardia higoensis</name>
    <dbReference type="NCBI Taxonomy" id="228599"/>
    <lineage>
        <taxon>Bacteria</taxon>
        <taxon>Bacillati</taxon>
        <taxon>Actinomycetota</taxon>
        <taxon>Actinomycetes</taxon>
        <taxon>Mycobacteriales</taxon>
        <taxon>Nocardiaceae</taxon>
        <taxon>Nocardia</taxon>
    </lineage>
</organism>
<comment type="caution">
    <text evidence="1">The sequence shown here is derived from an EMBL/GenBank/DDBJ whole genome shotgun (WGS) entry which is preliminary data.</text>
</comment>
<dbReference type="PANTHER" id="PTHR10151">
    <property type="entry name" value="ECTONUCLEOTIDE PYROPHOSPHATASE/PHOSPHODIESTERASE"/>
    <property type="match status" value="1"/>
</dbReference>
<keyword evidence="2" id="KW-1185">Reference proteome</keyword>
<dbReference type="InterPro" id="IPR002591">
    <property type="entry name" value="Phosphodiest/P_Trfase"/>
</dbReference>
<dbReference type="EMBL" id="JADLQN010000001">
    <property type="protein sequence ID" value="MBF6353534.1"/>
    <property type="molecule type" value="Genomic_DNA"/>
</dbReference>
<dbReference type="RefSeq" id="WP_195000426.1">
    <property type="nucleotide sequence ID" value="NZ_JADLQN010000001.1"/>
</dbReference>
<evidence type="ECO:0000313" key="1">
    <source>
        <dbReference type="EMBL" id="MBF6353534.1"/>
    </source>
</evidence>
<dbReference type="Gene3D" id="3.40.720.10">
    <property type="entry name" value="Alkaline Phosphatase, subunit A"/>
    <property type="match status" value="1"/>
</dbReference>
<dbReference type="Pfam" id="PF01663">
    <property type="entry name" value="Phosphodiest"/>
    <property type="match status" value="1"/>
</dbReference>
<dbReference type="InterPro" id="IPR017850">
    <property type="entry name" value="Alkaline_phosphatase_core_sf"/>
</dbReference>
<dbReference type="Proteomes" id="UP000707731">
    <property type="component" value="Unassembled WGS sequence"/>
</dbReference>
<dbReference type="SUPFAM" id="SSF53649">
    <property type="entry name" value="Alkaline phosphatase-like"/>
    <property type="match status" value="1"/>
</dbReference>
<accession>A0ABS0D9I6</accession>